<dbReference type="GO" id="GO:0043235">
    <property type="term" value="C:receptor complex"/>
    <property type="evidence" value="ECO:0007669"/>
    <property type="project" value="TreeGrafter"/>
</dbReference>
<feature type="transmembrane region" description="Helical" evidence="1">
    <location>
        <begin position="54"/>
        <end position="79"/>
    </location>
</feature>
<keyword evidence="3" id="KW-1185">Reference proteome</keyword>
<keyword evidence="2" id="KW-0675">Receptor</keyword>
<feature type="transmembrane region" description="Helical" evidence="1">
    <location>
        <begin position="100"/>
        <end position="118"/>
    </location>
</feature>
<keyword evidence="1" id="KW-0812">Transmembrane</keyword>
<gene>
    <name evidence="2" type="ORF">IRJ41_020702</name>
</gene>
<comment type="caution">
    <text evidence="2">The sequence shown here is derived from an EMBL/GenBank/DDBJ whole genome shotgun (WGS) entry which is preliminary data.</text>
</comment>
<feature type="transmembrane region" description="Helical" evidence="1">
    <location>
        <begin position="226"/>
        <end position="247"/>
    </location>
</feature>
<dbReference type="Proteomes" id="UP001059041">
    <property type="component" value="Linkage Group LG5"/>
</dbReference>
<dbReference type="PANTHER" id="PTHR15573:SF0">
    <property type="entry name" value="G-PROTEIN COUPLED RECEPTOR 160-RELATED"/>
    <property type="match status" value="1"/>
</dbReference>
<name>A0A9W7WXH5_TRIRA</name>
<protein>
    <submittedName>
        <fullName evidence="2">G-protein coupled receptor 160</fullName>
    </submittedName>
</protein>
<reference evidence="2" key="1">
    <citation type="submission" date="2021-02" db="EMBL/GenBank/DDBJ databases">
        <title>Comparative genomics reveals that relaxation of natural selection precedes convergent phenotypic evolution of cavefish.</title>
        <authorList>
            <person name="Peng Z."/>
        </authorList>
    </citation>
    <scope>NUCLEOTIDE SEQUENCE</scope>
    <source>
        <tissue evidence="2">Muscle</tissue>
    </source>
</reference>
<dbReference type="GO" id="GO:0005886">
    <property type="term" value="C:plasma membrane"/>
    <property type="evidence" value="ECO:0007669"/>
    <property type="project" value="TreeGrafter"/>
</dbReference>
<keyword evidence="1" id="KW-0472">Membrane</keyword>
<sequence>MSSGRPNLAGAHRALGLCLIMDTLFPSLLLSLWLKSFVNWVVVTVQRHHVIRSFSGFFCVSLALVDSFFSFTITAIYYLEDFNISGWRVTRYHACLLPQIACLVCGVLHWPVFLLGVLDHFWTPSPIASHVSRVQKLVYATAACLLWILATCYVFWVPDVVLLGDDRNRCDLFSSSQSVQVLGVLLLTVTCVILYSFTPCVKPRGQVFQHSTRGTQQSCFLVSRPIMYTFLNTWASYIILMLVLLFLQMELNAYLEMNSVWLCFLNSFSVAMALCGRSFAFDSKNSQTVTDGFCSWSFCFIYGTENADKGPIHVLDGRKLDSQDGGKCHIFLH</sequence>
<proteinExistence type="predicted"/>
<organism evidence="2 3">
    <name type="scientific">Triplophysa rosa</name>
    <name type="common">Cave loach</name>
    <dbReference type="NCBI Taxonomy" id="992332"/>
    <lineage>
        <taxon>Eukaryota</taxon>
        <taxon>Metazoa</taxon>
        <taxon>Chordata</taxon>
        <taxon>Craniata</taxon>
        <taxon>Vertebrata</taxon>
        <taxon>Euteleostomi</taxon>
        <taxon>Actinopterygii</taxon>
        <taxon>Neopterygii</taxon>
        <taxon>Teleostei</taxon>
        <taxon>Ostariophysi</taxon>
        <taxon>Cypriniformes</taxon>
        <taxon>Nemacheilidae</taxon>
        <taxon>Triplophysa</taxon>
    </lineage>
</organism>
<dbReference type="InterPro" id="IPR042353">
    <property type="entry name" value="GPR160"/>
</dbReference>
<evidence type="ECO:0000313" key="3">
    <source>
        <dbReference type="Proteomes" id="UP001059041"/>
    </source>
</evidence>
<feature type="transmembrane region" description="Helical" evidence="1">
    <location>
        <begin position="138"/>
        <end position="157"/>
    </location>
</feature>
<feature type="transmembrane region" description="Helical" evidence="1">
    <location>
        <begin position="178"/>
        <end position="197"/>
    </location>
</feature>
<dbReference type="AlphaFoldDB" id="A0A9W7WXH5"/>
<accession>A0A9W7WXH5</accession>
<feature type="transmembrane region" description="Helical" evidence="1">
    <location>
        <begin position="12"/>
        <end position="34"/>
    </location>
</feature>
<evidence type="ECO:0000256" key="1">
    <source>
        <dbReference type="SAM" id="Phobius"/>
    </source>
</evidence>
<feature type="transmembrane region" description="Helical" evidence="1">
    <location>
        <begin position="259"/>
        <end position="280"/>
    </location>
</feature>
<evidence type="ECO:0000313" key="2">
    <source>
        <dbReference type="EMBL" id="KAI7810005.1"/>
    </source>
</evidence>
<dbReference type="EMBL" id="JAFHDT010000005">
    <property type="protein sequence ID" value="KAI7810005.1"/>
    <property type="molecule type" value="Genomic_DNA"/>
</dbReference>
<dbReference type="PANTHER" id="PTHR15573">
    <property type="entry name" value="G-PROTEIN COUPLED RECEPTOR 160-RELATED"/>
    <property type="match status" value="1"/>
</dbReference>
<keyword evidence="1" id="KW-1133">Transmembrane helix</keyword>